<evidence type="ECO:0000313" key="2">
    <source>
        <dbReference type="EMBL" id="SVE58507.1"/>
    </source>
</evidence>
<reference evidence="2" key="1">
    <citation type="submission" date="2018-05" db="EMBL/GenBank/DDBJ databases">
        <authorList>
            <person name="Lanie J.A."/>
            <person name="Ng W.-L."/>
            <person name="Kazmierczak K.M."/>
            <person name="Andrzejewski T.M."/>
            <person name="Davidsen T.M."/>
            <person name="Wayne K.J."/>
            <person name="Tettelin H."/>
            <person name="Glass J.I."/>
            <person name="Rusch D."/>
            <person name="Podicherti R."/>
            <person name="Tsui H.-C.T."/>
            <person name="Winkler M.E."/>
        </authorList>
    </citation>
    <scope>NUCLEOTIDE SEQUENCE</scope>
</reference>
<keyword evidence="1" id="KW-1133">Transmembrane helix</keyword>
<keyword evidence="1" id="KW-0812">Transmembrane</keyword>
<dbReference type="EMBL" id="UINC01227567">
    <property type="protein sequence ID" value="SVE58507.1"/>
    <property type="molecule type" value="Genomic_DNA"/>
</dbReference>
<proteinExistence type="predicted"/>
<organism evidence="2">
    <name type="scientific">marine metagenome</name>
    <dbReference type="NCBI Taxonomy" id="408172"/>
    <lineage>
        <taxon>unclassified sequences</taxon>
        <taxon>metagenomes</taxon>
        <taxon>ecological metagenomes</taxon>
    </lineage>
</organism>
<feature type="transmembrane region" description="Helical" evidence="1">
    <location>
        <begin position="48"/>
        <end position="68"/>
    </location>
</feature>
<dbReference type="AlphaFoldDB" id="A0A383ENR8"/>
<evidence type="ECO:0000256" key="1">
    <source>
        <dbReference type="SAM" id="Phobius"/>
    </source>
</evidence>
<protein>
    <submittedName>
        <fullName evidence="2">Uncharacterized protein</fullName>
    </submittedName>
</protein>
<keyword evidence="1" id="KW-0472">Membrane</keyword>
<gene>
    <name evidence="2" type="ORF">METZ01_LOCUS511361</name>
</gene>
<feature type="transmembrane region" description="Helical" evidence="1">
    <location>
        <begin position="6"/>
        <end position="27"/>
    </location>
</feature>
<accession>A0A383ENR8</accession>
<name>A0A383ENR8_9ZZZZ</name>
<sequence>MFGFSLPKLAVLIAIVLAVWYGFKILGRRRVLNNQRANNVKGKNGKQLLVLIFIASLGVIFVAIVWGVKHHL</sequence>